<dbReference type="SUPFAM" id="SSF144232">
    <property type="entry name" value="HIT/MYND zinc finger-like"/>
    <property type="match status" value="1"/>
</dbReference>
<dbReference type="PANTHER" id="PTHR10237:SF14">
    <property type="entry name" value="MYND-TYPE DOMAIN-CONTAINING PROTEIN"/>
    <property type="match status" value="1"/>
</dbReference>
<dbReference type="Gene3D" id="6.10.140.2220">
    <property type="match status" value="1"/>
</dbReference>
<dbReference type="InterPro" id="IPR024119">
    <property type="entry name" value="TF_DEAF-1"/>
</dbReference>
<sequence>MPEPMRPIKYIVAVGDPRDGGMTSEYNWDEEGPVSLFDNTQPVNPENFVAWAKFHHERQRALLHHLQEEGRRSGVPWMPGRFPDEGAPSELTAWAIGGKEPTIIDFAAPVCIATGTCHTQASKQLREALEHAPGIEILKPGLKSCAVCGQSDTVKPCSGCRDFAYCSKECQKTHWPFHKKHCRHVQAVKAATEAGSMTAAALLNL</sequence>
<name>K1Y5X0_MARBU</name>
<dbReference type="InParanoid" id="K1Y5X0"/>
<organism evidence="6 7">
    <name type="scientific">Marssonina brunnea f. sp. multigermtubi (strain MB_m1)</name>
    <name type="common">Marssonina leaf spot fungus</name>
    <dbReference type="NCBI Taxonomy" id="1072389"/>
    <lineage>
        <taxon>Eukaryota</taxon>
        <taxon>Fungi</taxon>
        <taxon>Dikarya</taxon>
        <taxon>Ascomycota</taxon>
        <taxon>Pezizomycotina</taxon>
        <taxon>Leotiomycetes</taxon>
        <taxon>Helotiales</taxon>
        <taxon>Drepanopezizaceae</taxon>
        <taxon>Drepanopeziza</taxon>
    </lineage>
</organism>
<dbReference type="PROSITE" id="PS50865">
    <property type="entry name" value="ZF_MYND_2"/>
    <property type="match status" value="1"/>
</dbReference>
<keyword evidence="1" id="KW-0479">Metal-binding</keyword>
<dbReference type="PANTHER" id="PTHR10237">
    <property type="entry name" value="DEFORMED EPIDERMAL AUTOREGULATORY FACTOR 1 HOMOLOG SUPPRESSIN"/>
    <property type="match status" value="1"/>
</dbReference>
<reference evidence="6 7" key="1">
    <citation type="journal article" date="2012" name="BMC Genomics">
        <title>Sequencing the genome of Marssonina brunnea reveals fungus-poplar co-evolution.</title>
        <authorList>
            <person name="Zhu S."/>
            <person name="Cao Y.-Z."/>
            <person name="Jiang C."/>
            <person name="Tan B.-Y."/>
            <person name="Wang Z."/>
            <person name="Feng S."/>
            <person name="Zhang L."/>
            <person name="Su X.-H."/>
            <person name="Brejova B."/>
            <person name="Vinar T."/>
            <person name="Xu M."/>
            <person name="Wang M.-X."/>
            <person name="Zhang S.-G."/>
            <person name="Huang M.-R."/>
            <person name="Wu R."/>
            <person name="Zhou Y."/>
        </authorList>
    </citation>
    <scope>NUCLEOTIDE SEQUENCE [LARGE SCALE GENOMIC DNA]</scope>
    <source>
        <strain evidence="6 7">MB_m1</strain>
    </source>
</reference>
<evidence type="ECO:0000256" key="4">
    <source>
        <dbReference type="PROSITE-ProRule" id="PRU00134"/>
    </source>
</evidence>
<evidence type="ECO:0000313" key="7">
    <source>
        <dbReference type="Proteomes" id="UP000006753"/>
    </source>
</evidence>
<dbReference type="HOGENOM" id="CLU_1337757_0_0_1"/>
<gene>
    <name evidence="6" type="ORF">MBM_01266</name>
</gene>
<evidence type="ECO:0000259" key="5">
    <source>
        <dbReference type="PROSITE" id="PS50865"/>
    </source>
</evidence>
<evidence type="ECO:0000256" key="3">
    <source>
        <dbReference type="ARBA" id="ARBA00022833"/>
    </source>
</evidence>
<dbReference type="Proteomes" id="UP000006753">
    <property type="component" value="Unassembled WGS sequence"/>
</dbReference>
<keyword evidence="2 4" id="KW-0863">Zinc-finger</keyword>
<dbReference type="eggNOG" id="ENOG502SGJK">
    <property type="taxonomic scope" value="Eukaryota"/>
</dbReference>
<dbReference type="Pfam" id="PF01753">
    <property type="entry name" value="zf-MYND"/>
    <property type="match status" value="1"/>
</dbReference>
<evidence type="ECO:0000256" key="2">
    <source>
        <dbReference type="ARBA" id="ARBA00022771"/>
    </source>
</evidence>
<keyword evidence="7" id="KW-1185">Reference proteome</keyword>
<evidence type="ECO:0000313" key="6">
    <source>
        <dbReference type="EMBL" id="EKD20584.1"/>
    </source>
</evidence>
<dbReference type="EMBL" id="JH921429">
    <property type="protein sequence ID" value="EKD20584.1"/>
    <property type="molecule type" value="Genomic_DNA"/>
</dbReference>
<dbReference type="OrthoDB" id="432970at2759"/>
<dbReference type="GO" id="GO:0000981">
    <property type="term" value="F:DNA-binding transcription factor activity, RNA polymerase II-specific"/>
    <property type="evidence" value="ECO:0007669"/>
    <property type="project" value="TreeGrafter"/>
</dbReference>
<feature type="domain" description="MYND-type" evidence="5">
    <location>
        <begin position="145"/>
        <end position="182"/>
    </location>
</feature>
<accession>K1Y5X0</accession>
<keyword evidence="3" id="KW-0862">Zinc</keyword>
<proteinExistence type="predicted"/>
<dbReference type="KEGG" id="mbe:MBM_01266"/>
<dbReference type="GO" id="GO:0008270">
    <property type="term" value="F:zinc ion binding"/>
    <property type="evidence" value="ECO:0007669"/>
    <property type="project" value="UniProtKB-KW"/>
</dbReference>
<dbReference type="GO" id="GO:0005634">
    <property type="term" value="C:nucleus"/>
    <property type="evidence" value="ECO:0007669"/>
    <property type="project" value="TreeGrafter"/>
</dbReference>
<protein>
    <recommendedName>
        <fullName evidence="5">MYND-type domain-containing protein</fullName>
    </recommendedName>
</protein>
<evidence type="ECO:0000256" key="1">
    <source>
        <dbReference type="ARBA" id="ARBA00022723"/>
    </source>
</evidence>
<dbReference type="AlphaFoldDB" id="K1Y5X0"/>
<dbReference type="PROSITE" id="PS01360">
    <property type="entry name" value="ZF_MYND_1"/>
    <property type="match status" value="1"/>
</dbReference>
<dbReference type="InterPro" id="IPR002893">
    <property type="entry name" value="Znf_MYND"/>
</dbReference>